<dbReference type="OrthoDB" id="599549at2"/>
<dbReference type="RefSeq" id="WP_083571544.1">
    <property type="nucleotide sequence ID" value="NZ_CP139972.1"/>
</dbReference>
<dbReference type="EMBL" id="FPIZ01000009">
    <property type="protein sequence ID" value="SFW62817.1"/>
    <property type="molecule type" value="Genomic_DNA"/>
</dbReference>
<dbReference type="CDD" id="cd00146">
    <property type="entry name" value="PKD"/>
    <property type="match status" value="1"/>
</dbReference>
<evidence type="ECO:0000313" key="3">
    <source>
        <dbReference type="EMBL" id="SFW62817.1"/>
    </source>
</evidence>
<keyword evidence="1" id="KW-0732">Signal</keyword>
<evidence type="ECO:0000259" key="2">
    <source>
        <dbReference type="PROSITE" id="PS50093"/>
    </source>
</evidence>
<accession>A0A1K1QT11</accession>
<dbReference type="SUPFAM" id="SSF49299">
    <property type="entry name" value="PKD domain"/>
    <property type="match status" value="1"/>
</dbReference>
<dbReference type="SUPFAM" id="SSF48726">
    <property type="entry name" value="Immunoglobulin"/>
    <property type="match status" value="1"/>
</dbReference>
<dbReference type="InterPro" id="IPR022409">
    <property type="entry name" value="PKD/Chitinase_dom"/>
</dbReference>
<name>A0A1K1QT11_9BACT</name>
<gene>
    <name evidence="3" type="ORF">SAMN05661012_03005</name>
    <name evidence="4" type="ORF">SR876_13665</name>
</gene>
<dbReference type="InterPro" id="IPR000601">
    <property type="entry name" value="PKD_dom"/>
</dbReference>
<dbReference type="STRING" id="1004.SAMN05661012_03005"/>
<reference evidence="3 5" key="1">
    <citation type="submission" date="2016-11" db="EMBL/GenBank/DDBJ databases">
        <authorList>
            <person name="Jaros S."/>
            <person name="Januszkiewicz K."/>
            <person name="Wedrychowicz H."/>
        </authorList>
    </citation>
    <scope>NUCLEOTIDE SEQUENCE [LARGE SCALE GENOMIC DNA]</scope>
    <source>
        <strain evidence="3 5">DSM 784</strain>
    </source>
</reference>
<reference evidence="4 6" key="2">
    <citation type="submission" date="2023-11" db="EMBL/GenBank/DDBJ databases">
        <title>MicrobeMod: A computational toolkit for identifying prokaryotic methylation and restriction-modification with nanopore sequencing.</title>
        <authorList>
            <person name="Crits-Christoph A."/>
            <person name="Kang S.C."/>
            <person name="Lee H."/>
            <person name="Ostrov N."/>
        </authorList>
    </citation>
    <scope>NUCLEOTIDE SEQUENCE [LARGE SCALE GENOMIC DNA]</scope>
    <source>
        <strain evidence="4 6">ATCC 23090</strain>
    </source>
</reference>
<dbReference type="InterPro" id="IPR013783">
    <property type="entry name" value="Ig-like_fold"/>
</dbReference>
<evidence type="ECO:0000256" key="1">
    <source>
        <dbReference type="SAM" id="SignalP"/>
    </source>
</evidence>
<dbReference type="Gene3D" id="2.60.40.10">
    <property type="entry name" value="Immunoglobulins"/>
    <property type="match status" value="1"/>
</dbReference>
<dbReference type="NCBIfam" id="TIGR04183">
    <property type="entry name" value="Por_Secre_tail"/>
    <property type="match status" value="1"/>
</dbReference>
<dbReference type="EMBL" id="CP140154">
    <property type="protein sequence ID" value="WQG92559.1"/>
    <property type="molecule type" value="Genomic_DNA"/>
</dbReference>
<evidence type="ECO:0000313" key="4">
    <source>
        <dbReference type="EMBL" id="WQG92559.1"/>
    </source>
</evidence>
<dbReference type="Pfam" id="PF18911">
    <property type="entry name" value="PKD_4"/>
    <property type="match status" value="1"/>
</dbReference>
<protein>
    <submittedName>
        <fullName evidence="4">PKD domain-containing protein</fullName>
    </submittedName>
    <submittedName>
        <fullName evidence="3">Por secretion system C-terminal sorting domain-containing protein</fullName>
    </submittedName>
</protein>
<sequence length="1470" mass="160520">MRRFLLLFVLLCFGTYLSAQTLSARFAVDSAEMCYPQRTVHFTDQSTGQIVSWNWFFGDGTSSTEQNPTHIYSGRGKYVVSLVVTDINGHIDSTTAAGSSVAINIYPFIDFGIPHNYVACSELQLSNQAYSHMTGSFPVQLLWSTGSSANTISADSTGKYILYQQQCGTYISDSVYVIKPAHVLTIGDPLLVSYNLNTDSVLIDWGALYPFPKGTKYDIDWGAGVTADTLKQTNYIWYKGIMGKTLSVSFKATLPAGWGTQCDTIVTATRKVENARMSFDDWNGQNITMNYGDTLRTGNPGYFYNWTLPDGTIKTDTTGYLVVTQSGKYTLSLNYLYQSITETVNVNVIGQLSPVFKYSHVNCDPLTISCTYTGNADSIVAYKWSVNGRYASMDRNPVLKIDSGLNVIGIIITNASGDSAVMSKTISSEGAWKLKIAIDSIYPCSFRAYLRTTTNAPEGKYSVSWEKGTSYAYDMNMAIADSSGIYIANLKDSCGNIRATDTLNLFLDRVIRPIIAKVGDSIKVSNIMADITYKWYRNDTLVGTGTAAPYPTKSGIYSAYAYRNDSCFRQSWPLTYIAPGEGFSYGISRLPSACGLNAIDFTVTPSLPYGDSIVSYLWVAGKDTSRTDRLTIVKKDGGTVSPSLTMVSAYGLSKTIIDTYTFPVLSLKVISDGLNACHDTARLAVSVSATNAYQVVWDGKYVGNVYPVTTSGLHYAVLQDTCGNSYLRDSATVTLHPYTAALALNAGKDTIYCTPDDSHAYTYKWYRDGVVLQNESKSYLTGLLKGASYIAALSDTAGCMKSTVPLEYNVVAKLKASFTAVPVNCDSSWYTFYGAYNNLTPGDSVISFYYQFDNSGGVLSQDTYNIFNGKGIYPVSFSIRTLKGDTASVTQYVNVPEVDKTPWPVEIKVDWDSSFPCYDFKILTASTTHQGPYTLGWSTGLSRNSIEVQESNYYVVSIYDTCGHIRGQAGVDVVVAPEFKPVLTYLPGNPDTLMASVPPANFTYKWMRDNTALKDTGNYILPVGSGAYMVWANNKIGCLSGSDSFQYADSIHHAARLTYTMSSCDSATYYISGDMENLSAGETIVSKTFDYRDGTTATEDGWHTFTTKGNFEMTYTAVTSSGNSYTTAKALYNYRLPVSVSLSLHRGTQDTIFARPDYRDPSFFTLEWSKDSVAIPGKGWFIIPSGAGKYEVFVKPKYGCTYSKYLNYTPEPAKAEVTTPAANASQLNLSADFGNTTFNTDNEFTIQLQVKDPNGRTIYATEAVNLGTIKGTDPANLSVAIPATLACASNYTVRVISSSPADTTSWSGTFAITNQPAQPVITQVGDSLFTSSVYDLQWYKDNVAISGATSDAIRARANGAYKVAALNGKGCSSLSDARAVVITAISNVSLGSNTVSAFPNPSEGQVYLKFGYPLTQQMLVKVYNAQGIVVYTIKTSQQQQLLELSTLPKGFYLVEVSGYNTKKVLTIILQ</sequence>
<feature type="signal peptide" evidence="1">
    <location>
        <begin position="1"/>
        <end position="19"/>
    </location>
</feature>
<dbReference type="Pfam" id="PF18962">
    <property type="entry name" value="Por_Secre_tail"/>
    <property type="match status" value="1"/>
</dbReference>
<dbReference type="Proteomes" id="UP001326715">
    <property type="component" value="Chromosome"/>
</dbReference>
<organism evidence="3 5">
    <name type="scientific">Chitinophaga sancti</name>
    <dbReference type="NCBI Taxonomy" id="1004"/>
    <lineage>
        <taxon>Bacteria</taxon>
        <taxon>Pseudomonadati</taxon>
        <taxon>Bacteroidota</taxon>
        <taxon>Chitinophagia</taxon>
        <taxon>Chitinophagales</taxon>
        <taxon>Chitinophagaceae</taxon>
        <taxon>Chitinophaga</taxon>
    </lineage>
</organism>
<proteinExistence type="predicted"/>
<feature type="chain" id="PRO_5012588831" evidence="1">
    <location>
        <begin position="20"/>
        <end position="1470"/>
    </location>
</feature>
<evidence type="ECO:0000313" key="6">
    <source>
        <dbReference type="Proteomes" id="UP001326715"/>
    </source>
</evidence>
<dbReference type="Proteomes" id="UP000183788">
    <property type="component" value="Unassembled WGS sequence"/>
</dbReference>
<dbReference type="InterPro" id="IPR035986">
    <property type="entry name" value="PKD_dom_sf"/>
</dbReference>
<dbReference type="InterPro" id="IPR026444">
    <property type="entry name" value="Secre_tail"/>
</dbReference>
<dbReference type="InterPro" id="IPR036179">
    <property type="entry name" value="Ig-like_dom_sf"/>
</dbReference>
<keyword evidence="6" id="KW-1185">Reference proteome</keyword>
<feature type="domain" description="PKD" evidence="2">
    <location>
        <begin position="39"/>
        <end position="96"/>
    </location>
</feature>
<dbReference type="SMART" id="SM00089">
    <property type="entry name" value="PKD"/>
    <property type="match status" value="2"/>
</dbReference>
<evidence type="ECO:0000313" key="5">
    <source>
        <dbReference type="Proteomes" id="UP000183788"/>
    </source>
</evidence>
<dbReference type="PROSITE" id="PS50093">
    <property type="entry name" value="PKD"/>
    <property type="match status" value="1"/>
</dbReference>